<reference evidence="10 11" key="1">
    <citation type="submission" date="2019-05" db="EMBL/GenBank/DDBJ databases">
        <title>Mikania micrantha, genome provides insights into the molecular mechanism of rapid growth.</title>
        <authorList>
            <person name="Liu B."/>
        </authorList>
    </citation>
    <scope>NUCLEOTIDE SEQUENCE [LARGE SCALE GENOMIC DNA]</scope>
    <source>
        <strain evidence="10">NLD-2019</strain>
        <tissue evidence="10">Leaf</tissue>
    </source>
</reference>
<dbReference type="Proteomes" id="UP000326396">
    <property type="component" value="Linkage Group LG4"/>
</dbReference>
<dbReference type="EMBL" id="SZYD01000014">
    <property type="protein sequence ID" value="KAD4178813.1"/>
    <property type="molecule type" value="Genomic_DNA"/>
</dbReference>
<evidence type="ECO:0000256" key="8">
    <source>
        <dbReference type="SAM" id="MobiDB-lite"/>
    </source>
</evidence>
<keyword evidence="11" id="KW-1185">Reference proteome</keyword>
<comment type="caution">
    <text evidence="10">The sequence shown here is derived from an EMBL/GenBank/DDBJ whole genome shotgun (WGS) entry which is preliminary data.</text>
</comment>
<dbReference type="GO" id="GO:0019915">
    <property type="term" value="P:lipid storage"/>
    <property type="evidence" value="ECO:0007669"/>
    <property type="project" value="TreeGrafter"/>
</dbReference>
<organism evidence="10 11">
    <name type="scientific">Mikania micrantha</name>
    <name type="common">bitter vine</name>
    <dbReference type="NCBI Taxonomy" id="192012"/>
    <lineage>
        <taxon>Eukaryota</taxon>
        <taxon>Viridiplantae</taxon>
        <taxon>Streptophyta</taxon>
        <taxon>Embryophyta</taxon>
        <taxon>Tracheophyta</taxon>
        <taxon>Spermatophyta</taxon>
        <taxon>Magnoliopsida</taxon>
        <taxon>eudicotyledons</taxon>
        <taxon>Gunneridae</taxon>
        <taxon>Pentapetalae</taxon>
        <taxon>asterids</taxon>
        <taxon>campanulids</taxon>
        <taxon>Asterales</taxon>
        <taxon>Asteraceae</taxon>
        <taxon>Asteroideae</taxon>
        <taxon>Heliantheae alliance</taxon>
        <taxon>Eupatorieae</taxon>
        <taxon>Mikania</taxon>
    </lineage>
</organism>
<evidence type="ECO:0000256" key="5">
    <source>
        <dbReference type="ARBA" id="ARBA00022692"/>
    </source>
</evidence>
<evidence type="ECO:0000256" key="1">
    <source>
        <dbReference type="ARBA" id="ARBA00004141"/>
    </source>
</evidence>
<dbReference type="GO" id="GO:0012511">
    <property type="term" value="C:monolayer-surrounded lipid storage body"/>
    <property type="evidence" value="ECO:0007669"/>
    <property type="project" value="InterPro"/>
</dbReference>
<feature type="transmembrane region" description="Helical" evidence="9">
    <location>
        <begin position="65"/>
        <end position="98"/>
    </location>
</feature>
<protein>
    <recommendedName>
        <fullName evidence="12">Oleosin</fullName>
    </recommendedName>
</protein>
<dbReference type="PANTHER" id="PTHR33203:SF37">
    <property type="entry name" value="GLYCINE-RICH PROTEIN _ OLEOSIN"/>
    <property type="match status" value="1"/>
</dbReference>
<evidence type="ECO:0000256" key="6">
    <source>
        <dbReference type="ARBA" id="ARBA00022989"/>
    </source>
</evidence>
<dbReference type="AlphaFoldDB" id="A0A5N6MWJ3"/>
<evidence type="ECO:0000256" key="3">
    <source>
        <dbReference type="ARBA" id="ARBA00010858"/>
    </source>
</evidence>
<dbReference type="GO" id="GO:0016020">
    <property type="term" value="C:membrane"/>
    <property type="evidence" value="ECO:0007669"/>
    <property type="project" value="UniProtKB-SubCell"/>
</dbReference>
<evidence type="ECO:0000256" key="2">
    <source>
        <dbReference type="ARBA" id="ARBA00004502"/>
    </source>
</evidence>
<dbReference type="InterPro" id="IPR000136">
    <property type="entry name" value="Oleosin"/>
</dbReference>
<gene>
    <name evidence="10" type="ORF">E3N88_27404</name>
</gene>
<dbReference type="PANTHER" id="PTHR33203">
    <property type="entry name" value="OLEOSIN"/>
    <property type="match status" value="1"/>
</dbReference>
<evidence type="ECO:0000313" key="11">
    <source>
        <dbReference type="Proteomes" id="UP000326396"/>
    </source>
</evidence>
<accession>A0A5N6MWJ3</accession>
<feature type="transmembrane region" description="Helical" evidence="9">
    <location>
        <begin position="23"/>
        <end position="53"/>
    </location>
</feature>
<dbReference type="Pfam" id="PF01277">
    <property type="entry name" value="Oleosin"/>
    <property type="match status" value="1"/>
</dbReference>
<evidence type="ECO:0000313" key="10">
    <source>
        <dbReference type="EMBL" id="KAD4178813.1"/>
    </source>
</evidence>
<dbReference type="GO" id="GO:0009791">
    <property type="term" value="P:post-embryonic development"/>
    <property type="evidence" value="ECO:0007669"/>
    <property type="project" value="UniProtKB-ARBA"/>
</dbReference>
<dbReference type="GO" id="GO:0048608">
    <property type="term" value="P:reproductive structure development"/>
    <property type="evidence" value="ECO:0007669"/>
    <property type="project" value="UniProtKB-ARBA"/>
</dbReference>
<comment type="similarity">
    <text evidence="3">Belongs to the oleosin family.</text>
</comment>
<dbReference type="OrthoDB" id="1428009at2759"/>
<feature type="region of interest" description="Disordered" evidence="8">
    <location>
        <begin position="125"/>
        <end position="149"/>
    </location>
</feature>
<comment type="subcellular location">
    <subcellularLocation>
        <location evidence="2">Lipid droplet</location>
    </subcellularLocation>
    <subcellularLocation>
        <location evidence="1">Membrane</location>
        <topology evidence="1">Multi-pass membrane protein</topology>
    </subcellularLocation>
</comment>
<keyword evidence="7 9" id="KW-0472">Membrane</keyword>
<evidence type="ECO:0000256" key="4">
    <source>
        <dbReference type="ARBA" id="ARBA00022677"/>
    </source>
</evidence>
<evidence type="ECO:0008006" key="12">
    <source>
        <dbReference type="Google" id="ProtNLM"/>
    </source>
</evidence>
<name>A0A5N6MWJ3_9ASTR</name>
<sequence length="149" mass="15788">METQYHSLTHHQHQQQQMSIRTLMIATIVGITIGGPLLALMGFIFLATMALFVATSPLLVIFSPVILGAVFVAVAALAGFGAAGLLAIAGLSALGWVFRLVKSGQLQQGLEGVTGKLLETGENTEKEWGDDLKLSEQKSPENVTSANRA</sequence>
<feature type="compositionally biased region" description="Polar residues" evidence="8">
    <location>
        <begin position="140"/>
        <end position="149"/>
    </location>
</feature>
<keyword evidence="6 9" id="KW-1133">Transmembrane helix</keyword>
<proteinExistence type="inferred from homology"/>
<evidence type="ECO:0000256" key="7">
    <source>
        <dbReference type="ARBA" id="ARBA00023136"/>
    </source>
</evidence>
<evidence type="ECO:0000256" key="9">
    <source>
        <dbReference type="SAM" id="Phobius"/>
    </source>
</evidence>
<keyword evidence="4" id="KW-0551">Lipid droplet</keyword>
<feature type="compositionally biased region" description="Basic and acidic residues" evidence="8">
    <location>
        <begin position="125"/>
        <end position="139"/>
    </location>
</feature>
<keyword evidence="5 9" id="KW-0812">Transmembrane</keyword>